<comment type="caution">
    <text evidence="2">The sequence shown here is derived from an EMBL/GenBank/DDBJ whole genome shotgun (WGS) entry which is preliminary data.</text>
</comment>
<gene>
    <name evidence="2" type="ORF">OGATHE_002010</name>
</gene>
<reference evidence="2" key="1">
    <citation type="journal article" date="2021" name="Open Biol.">
        <title>Shared evolutionary footprints suggest mitochondrial oxidative damage underlies multiple complex I losses in fungi.</title>
        <authorList>
            <person name="Schikora-Tamarit M.A."/>
            <person name="Marcet-Houben M."/>
            <person name="Nosek J."/>
            <person name="Gabaldon T."/>
        </authorList>
    </citation>
    <scope>NUCLEOTIDE SEQUENCE</scope>
    <source>
        <strain evidence="2">NCAIM Y.01608</strain>
    </source>
</reference>
<dbReference type="EMBL" id="JAEUBD010000526">
    <property type="protein sequence ID" value="KAH3674030.1"/>
    <property type="molecule type" value="Genomic_DNA"/>
</dbReference>
<evidence type="ECO:0000256" key="1">
    <source>
        <dbReference type="SAM" id="MobiDB-lite"/>
    </source>
</evidence>
<organism evidence="2 3">
    <name type="scientific">Ogataea polymorpha</name>
    <dbReference type="NCBI Taxonomy" id="460523"/>
    <lineage>
        <taxon>Eukaryota</taxon>
        <taxon>Fungi</taxon>
        <taxon>Dikarya</taxon>
        <taxon>Ascomycota</taxon>
        <taxon>Saccharomycotina</taxon>
        <taxon>Pichiomycetes</taxon>
        <taxon>Pichiales</taxon>
        <taxon>Pichiaceae</taxon>
        <taxon>Ogataea</taxon>
    </lineage>
</organism>
<dbReference type="Proteomes" id="UP000788993">
    <property type="component" value="Unassembled WGS sequence"/>
</dbReference>
<evidence type="ECO:0000313" key="3">
    <source>
        <dbReference type="Proteomes" id="UP000788993"/>
    </source>
</evidence>
<accession>A0A9P8TD12</accession>
<protein>
    <submittedName>
        <fullName evidence="2">Uncharacterized protein</fullName>
    </submittedName>
</protein>
<feature type="region of interest" description="Disordered" evidence="1">
    <location>
        <begin position="216"/>
        <end position="238"/>
    </location>
</feature>
<reference evidence="2" key="2">
    <citation type="submission" date="2021-01" db="EMBL/GenBank/DDBJ databases">
        <authorList>
            <person name="Schikora-Tamarit M.A."/>
        </authorList>
    </citation>
    <scope>NUCLEOTIDE SEQUENCE</scope>
    <source>
        <strain evidence="2">NCAIM Y.01608</strain>
    </source>
</reference>
<dbReference type="AlphaFoldDB" id="A0A9P8TD12"/>
<keyword evidence="3" id="KW-1185">Reference proteome</keyword>
<proteinExistence type="predicted"/>
<name>A0A9P8TD12_9ASCO</name>
<evidence type="ECO:0000313" key="2">
    <source>
        <dbReference type="EMBL" id="KAH3674030.1"/>
    </source>
</evidence>
<sequence length="238" mass="26694">MAPGTPVIATELQLQVCEFHGGRANQFFGRVPQNNTDFTLGPVVDDLVVADAPRGLLALFDNACGGLELTVNIKLGKYVSGLLVVLVVRSGAQEPDDGHTGVKVWRWRVGAVWKLGSLQGLHHLEVQSDMSSFSVVSQNRQRDVSKLPFEHDILQIHWAGKLLHHLVDKHVKARDVEKFKWKDGVSAKRLGQEVEVRSLQQRHVDRLDVRETLHHSQSDSHLGLERNVGNHNWEREAK</sequence>